<reference evidence="2" key="2">
    <citation type="journal article" date="2020" name="Int. J. Syst. Evol. Microbiol.">
        <title>Genomic insights into a novel species Rhodoferax aquaticus sp. nov., isolated from freshwater.</title>
        <authorList>
            <person name="Li T."/>
            <person name="Zhuo Y."/>
            <person name="Jin C.Z."/>
            <person name="Wu X."/>
            <person name="Ko S.R."/>
            <person name="Jin F.J."/>
            <person name="Ahn C.Y."/>
            <person name="Oh H.M."/>
            <person name="Lee H.G."/>
            <person name="Jin L."/>
        </authorList>
    </citation>
    <scope>NUCLEOTIDE SEQUENCE [LARGE SCALE GENOMIC DNA]</scope>
    <source>
        <strain evidence="2">Gr-4</strain>
    </source>
</reference>
<accession>A0A515ERN6</accession>
<evidence type="ECO:0000313" key="1">
    <source>
        <dbReference type="EMBL" id="QDL55310.1"/>
    </source>
</evidence>
<reference evidence="2" key="1">
    <citation type="submission" date="2019-02" db="EMBL/GenBank/DDBJ databases">
        <title>Complete genome sequence of Rhodoferax sp. Gr-4.</title>
        <authorList>
            <person name="Jin L."/>
        </authorList>
    </citation>
    <scope>NUCLEOTIDE SEQUENCE [LARGE SCALE GENOMIC DNA]</scope>
    <source>
        <strain evidence="2">Gr-4</strain>
    </source>
</reference>
<dbReference type="KEGG" id="rhg:EXZ61_14665"/>
<dbReference type="RefSeq" id="WP_142812468.1">
    <property type="nucleotide sequence ID" value="NZ_CP036282.1"/>
</dbReference>
<proteinExistence type="predicted"/>
<dbReference type="AlphaFoldDB" id="A0A515ERN6"/>
<evidence type="ECO:0000313" key="2">
    <source>
        <dbReference type="Proteomes" id="UP000317365"/>
    </source>
</evidence>
<keyword evidence="2" id="KW-1185">Reference proteome</keyword>
<dbReference type="EMBL" id="CP036282">
    <property type="protein sequence ID" value="QDL55310.1"/>
    <property type="molecule type" value="Genomic_DNA"/>
</dbReference>
<organism evidence="1 2">
    <name type="scientific">Rhodoferax aquaticus</name>
    <dbReference type="NCBI Taxonomy" id="2527691"/>
    <lineage>
        <taxon>Bacteria</taxon>
        <taxon>Pseudomonadati</taxon>
        <taxon>Pseudomonadota</taxon>
        <taxon>Betaproteobacteria</taxon>
        <taxon>Burkholderiales</taxon>
        <taxon>Comamonadaceae</taxon>
        <taxon>Rhodoferax</taxon>
    </lineage>
</organism>
<protein>
    <recommendedName>
        <fullName evidence="3">Mor transcription activator domain-containing protein</fullName>
    </recommendedName>
</protein>
<name>A0A515ERN6_9BURK</name>
<dbReference type="Proteomes" id="UP000317365">
    <property type="component" value="Chromosome"/>
</dbReference>
<gene>
    <name evidence="1" type="ORF">EXZ61_14665</name>
</gene>
<evidence type="ECO:0008006" key="3">
    <source>
        <dbReference type="Google" id="ProtNLM"/>
    </source>
</evidence>
<sequence length="152" mass="16881">MDDALAHSTLMGSQPLAERPDVSALNAQEIAPLERLFDPLTPDTWRDLALSHYLTLKALFTGRYTDAELARLAMELTRGIAADLGGTQPYIQAGRELMASARARRVIELLGQGKSYTEVAALCGKITDRYVRQIEAAWLREQRALRQGQLDL</sequence>